<dbReference type="EMBL" id="QQNB01000002">
    <property type="protein sequence ID" value="RDE05131.1"/>
    <property type="molecule type" value="Genomic_DNA"/>
</dbReference>
<keyword evidence="2" id="KW-0732">Signal</keyword>
<name>A0A369VZ83_9SPHN</name>
<organism evidence="3 4">
    <name type="scientific">Sphingomonas aracearum</name>
    <dbReference type="NCBI Taxonomy" id="2283317"/>
    <lineage>
        <taxon>Bacteria</taxon>
        <taxon>Pseudomonadati</taxon>
        <taxon>Pseudomonadota</taxon>
        <taxon>Alphaproteobacteria</taxon>
        <taxon>Sphingomonadales</taxon>
        <taxon>Sphingomonadaceae</taxon>
        <taxon>Sphingomonas</taxon>
    </lineage>
</organism>
<feature type="repeat" description="TPR" evidence="1">
    <location>
        <begin position="34"/>
        <end position="67"/>
    </location>
</feature>
<proteinExistence type="predicted"/>
<dbReference type="OrthoDB" id="8480982at2"/>
<feature type="signal peptide" evidence="2">
    <location>
        <begin position="1"/>
        <end position="23"/>
    </location>
</feature>
<dbReference type="InterPro" id="IPR019734">
    <property type="entry name" value="TPR_rpt"/>
</dbReference>
<dbReference type="RefSeq" id="WP_114687202.1">
    <property type="nucleotide sequence ID" value="NZ_QQNB01000002.1"/>
</dbReference>
<evidence type="ECO:0000256" key="1">
    <source>
        <dbReference type="PROSITE-ProRule" id="PRU00339"/>
    </source>
</evidence>
<sequence>MRYTTLAAALALTLVTVSTSLHGQRPDDQIDARSVALVQKGIAAQAAGNLDGATDLFESALAVDPRNRAAFIHLAEVAEKRGLDGSAIRYYRAALLLEPTDRAALAGQGEALVMKGAVRQAEANLVKLRTLCGKSACPEATKLAAVIAKGPPVATAAATPTTVPPASAPAKN</sequence>
<dbReference type="AlphaFoldDB" id="A0A369VZ83"/>
<evidence type="ECO:0000313" key="3">
    <source>
        <dbReference type="EMBL" id="RDE05131.1"/>
    </source>
</evidence>
<dbReference type="InterPro" id="IPR011990">
    <property type="entry name" value="TPR-like_helical_dom_sf"/>
</dbReference>
<evidence type="ECO:0000313" key="4">
    <source>
        <dbReference type="Proteomes" id="UP000253918"/>
    </source>
</evidence>
<dbReference type="Gene3D" id="1.25.40.10">
    <property type="entry name" value="Tetratricopeptide repeat domain"/>
    <property type="match status" value="1"/>
</dbReference>
<accession>A0A369VZ83</accession>
<comment type="caution">
    <text evidence="3">The sequence shown here is derived from an EMBL/GenBank/DDBJ whole genome shotgun (WGS) entry which is preliminary data.</text>
</comment>
<dbReference type="SMART" id="SM00028">
    <property type="entry name" value="TPR"/>
    <property type="match status" value="2"/>
</dbReference>
<gene>
    <name evidence="3" type="ORF">DVW87_07555</name>
</gene>
<reference evidence="3 4" key="1">
    <citation type="submission" date="2018-07" db="EMBL/GenBank/DDBJ databases">
        <title>a novel species of Sphingomonas isolated from the rhizosphere soil of Araceae plant.</title>
        <authorList>
            <person name="Zhiyong W."/>
            <person name="Qinglan Z."/>
            <person name="Zhiwei F."/>
            <person name="Ding X."/>
            <person name="Gejiao W."/>
            <person name="Shixue Z."/>
        </authorList>
    </citation>
    <scope>NUCLEOTIDE SEQUENCE [LARGE SCALE GENOMIC DNA]</scope>
    <source>
        <strain evidence="3 4">WZY 27</strain>
    </source>
</reference>
<evidence type="ECO:0000256" key="2">
    <source>
        <dbReference type="SAM" id="SignalP"/>
    </source>
</evidence>
<keyword evidence="1" id="KW-0802">TPR repeat</keyword>
<protein>
    <submittedName>
        <fullName evidence="3">Tetratricopeptide repeat protein</fullName>
    </submittedName>
</protein>
<feature type="chain" id="PRO_5017075008" evidence="2">
    <location>
        <begin position="24"/>
        <end position="172"/>
    </location>
</feature>
<dbReference type="SUPFAM" id="SSF48452">
    <property type="entry name" value="TPR-like"/>
    <property type="match status" value="1"/>
</dbReference>
<dbReference type="PROSITE" id="PS50005">
    <property type="entry name" value="TPR"/>
    <property type="match status" value="1"/>
</dbReference>
<dbReference type="Proteomes" id="UP000253918">
    <property type="component" value="Unassembled WGS sequence"/>
</dbReference>
<keyword evidence="4" id="KW-1185">Reference proteome</keyword>